<feature type="domain" description="Major facilitator superfamily (MFS) profile" evidence="6">
    <location>
        <begin position="95"/>
        <end position="506"/>
    </location>
</feature>
<dbReference type="CDD" id="cd17317">
    <property type="entry name" value="MFS_SLC22"/>
    <property type="match status" value="1"/>
</dbReference>
<evidence type="ECO:0000256" key="2">
    <source>
        <dbReference type="ARBA" id="ARBA00022692"/>
    </source>
</evidence>
<evidence type="ECO:0000256" key="1">
    <source>
        <dbReference type="ARBA" id="ARBA00004141"/>
    </source>
</evidence>
<keyword evidence="4 5" id="KW-0472">Membrane</keyword>
<dbReference type="PANTHER" id="PTHR24064">
    <property type="entry name" value="SOLUTE CARRIER FAMILY 22 MEMBER"/>
    <property type="match status" value="1"/>
</dbReference>
<dbReference type="Gene3D" id="1.20.1250.20">
    <property type="entry name" value="MFS general substrate transporter like domains"/>
    <property type="match status" value="1"/>
</dbReference>
<sequence>MKFDDILHHVGEFGPYQRRLYFLVCLPAITIAFHGMMPIFILDIPDYRCAIPGLKNDSYGSRGIWHQELLNDSIPYKDGKLSQCMIYDNTTRHHDANSSATQCDQWVYDESVYENTAVTQLNLVCGKEIDRSHLNMINMAGNLVGSLGFGLLSDILGRKKVMMINILIHITAGIGTAFITDFTGLAILRFMDGTSNSGLFLMVFGIGMELVGPSKRTFCGIVINFFWILGLFGLGGIAYWLRDWRHLTLACSVPAVVFLSYGWLVPESPRWLLSRGRNDEAEAIIKKIAESNKTAVPSNMFGDDTLDEGPKSKLSEMFTTPRLVITSVILFYNWFVVNLVYYGLSLNIGNLSGDIYLNYTLSNIAECVAYIGCILLLDKVGRKILLTTCFIVGGLGCVSILFPVIYGSSSHAWITIMITMIGRLGCSGSYAIMFVYSAEIFPTVVRSSGMGVCAVFSRIGGVVAPYIADLGLLTGGDLKTALPLLVFGVTSLLAGILTLVLPETLNKQLPETIDDAKILTKGGIRLGKNKHYEMNGQYQHKNGGIINYGYQEKQT</sequence>
<feature type="transmembrane region" description="Helical" evidence="5">
    <location>
        <begin position="218"/>
        <end position="241"/>
    </location>
</feature>
<feature type="transmembrane region" description="Helical" evidence="5">
    <location>
        <begin position="166"/>
        <end position="188"/>
    </location>
</feature>
<proteinExistence type="predicted"/>
<evidence type="ECO:0000313" key="7">
    <source>
        <dbReference type="EMBL" id="KAK6172653.1"/>
    </source>
</evidence>
<dbReference type="InterPro" id="IPR020846">
    <property type="entry name" value="MFS_dom"/>
</dbReference>
<feature type="transmembrane region" description="Helical" evidence="5">
    <location>
        <begin position="194"/>
        <end position="211"/>
    </location>
</feature>
<dbReference type="InterPro" id="IPR005828">
    <property type="entry name" value="MFS_sugar_transport-like"/>
</dbReference>
<feature type="transmembrane region" description="Helical" evidence="5">
    <location>
        <begin position="356"/>
        <end position="377"/>
    </location>
</feature>
<dbReference type="SUPFAM" id="SSF103473">
    <property type="entry name" value="MFS general substrate transporter"/>
    <property type="match status" value="1"/>
</dbReference>
<gene>
    <name evidence="7" type="ORF">SNE40_016267</name>
</gene>
<feature type="transmembrane region" description="Helical" evidence="5">
    <location>
        <begin position="323"/>
        <end position="344"/>
    </location>
</feature>
<reference evidence="7 8" key="1">
    <citation type="submission" date="2024-01" db="EMBL/GenBank/DDBJ databases">
        <title>The genome of the rayed Mediterranean limpet Patella caerulea (Linnaeus, 1758).</title>
        <authorList>
            <person name="Anh-Thu Weber A."/>
            <person name="Halstead-Nussloch G."/>
        </authorList>
    </citation>
    <scope>NUCLEOTIDE SEQUENCE [LARGE SCALE GENOMIC DNA]</scope>
    <source>
        <strain evidence="7">AATW-2023a</strain>
        <tissue evidence="7">Whole specimen</tissue>
    </source>
</reference>
<evidence type="ECO:0000256" key="5">
    <source>
        <dbReference type="SAM" id="Phobius"/>
    </source>
</evidence>
<protein>
    <recommendedName>
        <fullName evidence="6">Major facilitator superfamily (MFS) profile domain-containing protein</fullName>
    </recommendedName>
</protein>
<accession>A0AAN8JCV0</accession>
<dbReference type="EMBL" id="JAZGQO010000011">
    <property type="protein sequence ID" value="KAK6172653.1"/>
    <property type="molecule type" value="Genomic_DNA"/>
</dbReference>
<dbReference type="PROSITE" id="PS50850">
    <property type="entry name" value="MFS"/>
    <property type="match status" value="1"/>
</dbReference>
<evidence type="ECO:0000256" key="4">
    <source>
        <dbReference type="ARBA" id="ARBA00023136"/>
    </source>
</evidence>
<feature type="transmembrane region" description="Helical" evidence="5">
    <location>
        <begin position="448"/>
        <end position="468"/>
    </location>
</feature>
<dbReference type="Pfam" id="PF00083">
    <property type="entry name" value="Sugar_tr"/>
    <property type="match status" value="1"/>
</dbReference>
<feature type="transmembrane region" description="Helical" evidence="5">
    <location>
        <begin position="412"/>
        <end position="436"/>
    </location>
</feature>
<comment type="subcellular location">
    <subcellularLocation>
        <location evidence="1">Membrane</location>
        <topology evidence="1">Multi-pass membrane protein</topology>
    </subcellularLocation>
</comment>
<feature type="transmembrane region" description="Helical" evidence="5">
    <location>
        <begin position="247"/>
        <end position="265"/>
    </location>
</feature>
<evidence type="ECO:0000313" key="8">
    <source>
        <dbReference type="Proteomes" id="UP001347796"/>
    </source>
</evidence>
<evidence type="ECO:0000256" key="3">
    <source>
        <dbReference type="ARBA" id="ARBA00022989"/>
    </source>
</evidence>
<feature type="transmembrane region" description="Helical" evidence="5">
    <location>
        <begin position="20"/>
        <end position="42"/>
    </location>
</feature>
<dbReference type="Proteomes" id="UP001347796">
    <property type="component" value="Unassembled WGS sequence"/>
</dbReference>
<name>A0AAN8JCV0_PATCE</name>
<feature type="transmembrane region" description="Helical" evidence="5">
    <location>
        <begin position="480"/>
        <end position="501"/>
    </location>
</feature>
<dbReference type="GO" id="GO:0016020">
    <property type="term" value="C:membrane"/>
    <property type="evidence" value="ECO:0007669"/>
    <property type="project" value="UniProtKB-SubCell"/>
</dbReference>
<dbReference type="AlphaFoldDB" id="A0AAN8JCV0"/>
<feature type="transmembrane region" description="Helical" evidence="5">
    <location>
        <begin position="384"/>
        <end position="406"/>
    </location>
</feature>
<organism evidence="7 8">
    <name type="scientific">Patella caerulea</name>
    <name type="common">Rayed Mediterranean limpet</name>
    <dbReference type="NCBI Taxonomy" id="87958"/>
    <lineage>
        <taxon>Eukaryota</taxon>
        <taxon>Metazoa</taxon>
        <taxon>Spiralia</taxon>
        <taxon>Lophotrochozoa</taxon>
        <taxon>Mollusca</taxon>
        <taxon>Gastropoda</taxon>
        <taxon>Patellogastropoda</taxon>
        <taxon>Patelloidea</taxon>
        <taxon>Patellidae</taxon>
        <taxon>Patella</taxon>
    </lineage>
</organism>
<keyword evidence="2 5" id="KW-0812">Transmembrane</keyword>
<comment type="caution">
    <text evidence="7">The sequence shown here is derived from an EMBL/GenBank/DDBJ whole genome shotgun (WGS) entry which is preliminary data.</text>
</comment>
<dbReference type="InterPro" id="IPR036259">
    <property type="entry name" value="MFS_trans_sf"/>
</dbReference>
<evidence type="ECO:0000259" key="6">
    <source>
        <dbReference type="PROSITE" id="PS50850"/>
    </source>
</evidence>
<keyword evidence="3 5" id="KW-1133">Transmembrane helix</keyword>
<dbReference type="GO" id="GO:0022857">
    <property type="term" value="F:transmembrane transporter activity"/>
    <property type="evidence" value="ECO:0007669"/>
    <property type="project" value="InterPro"/>
</dbReference>
<keyword evidence="8" id="KW-1185">Reference proteome</keyword>